<name>A0ABS1E0H4_RUBGE</name>
<keyword evidence="4" id="KW-1185">Reference proteome</keyword>
<dbReference type="Pfam" id="PF20434">
    <property type="entry name" value="BD-FAE"/>
    <property type="match status" value="1"/>
</dbReference>
<keyword evidence="1" id="KW-0378">Hydrolase</keyword>
<reference evidence="3" key="2">
    <citation type="journal article" date="2020" name="Microorganisms">
        <title>Osmotic Adaptation and Compatible Solute Biosynthesis of Phototrophic Bacteria as Revealed from Genome Analyses.</title>
        <authorList>
            <person name="Imhoff J.F."/>
            <person name="Rahn T."/>
            <person name="Kunzel S."/>
            <person name="Keller A."/>
            <person name="Neulinger S.C."/>
        </authorList>
    </citation>
    <scope>NUCLEOTIDE SEQUENCE</scope>
    <source>
        <strain evidence="3">IM 151</strain>
    </source>
</reference>
<dbReference type="InterPro" id="IPR029058">
    <property type="entry name" value="AB_hydrolase_fold"/>
</dbReference>
<sequence>MPARARRFLRQRPLIPGAAPGRRALLALLLGAAAGAAQAEGAGLMMGLVRRLRGQPEGDNELERDDNSRAGVVLPAGARSELNLAYGEDPAQKLDVYLPAASGERHPVLLMVHGGAWMVGDKANQAVAAAKVARWLPRGWIVVSTNYRMDRQAPDPLKQADDVARALAFVQQKAAGWGGDPERVLLMGHSAGAHLVALLAADGRIAERRGARPWLGTVALDSAALDVVQIMEGQHYRFYDRVFGKDRAVWQQNSPYHRLAGTPRPMLLVCSARRQESCGQADRFAAKVQATGARVQVLPIDFNHGGINAELGKDTRYTEQVEAFMKTLGLP</sequence>
<comment type="caution">
    <text evidence="3">The sequence shown here is derived from an EMBL/GenBank/DDBJ whole genome shotgun (WGS) entry which is preliminary data.</text>
</comment>
<dbReference type="Gene3D" id="3.40.50.1820">
    <property type="entry name" value="alpha/beta hydrolase"/>
    <property type="match status" value="1"/>
</dbReference>
<dbReference type="InterPro" id="IPR049492">
    <property type="entry name" value="BD-FAE-like_dom"/>
</dbReference>
<dbReference type="SUPFAM" id="SSF53474">
    <property type="entry name" value="alpha/beta-Hydrolases"/>
    <property type="match status" value="1"/>
</dbReference>
<dbReference type="Proteomes" id="UP001041814">
    <property type="component" value="Unassembled WGS sequence"/>
</dbReference>
<organism evidence="3 4">
    <name type="scientific">Rubrivivax gelatinosus</name>
    <name type="common">Rhodocyclus gelatinosus</name>
    <name type="synonym">Rhodopseudomonas gelatinosa</name>
    <dbReference type="NCBI Taxonomy" id="28068"/>
    <lineage>
        <taxon>Bacteria</taxon>
        <taxon>Pseudomonadati</taxon>
        <taxon>Pseudomonadota</taxon>
        <taxon>Betaproteobacteria</taxon>
        <taxon>Burkholderiales</taxon>
        <taxon>Sphaerotilaceae</taxon>
        <taxon>Rubrivivax</taxon>
    </lineage>
</organism>
<dbReference type="RefSeq" id="WP_200379680.1">
    <property type="nucleotide sequence ID" value="NZ_NRRU01000088.1"/>
</dbReference>
<feature type="domain" description="BD-FAE-like" evidence="2">
    <location>
        <begin position="94"/>
        <end position="202"/>
    </location>
</feature>
<reference evidence="3" key="1">
    <citation type="submission" date="2017-08" db="EMBL/GenBank/DDBJ databases">
        <authorList>
            <person name="Imhoff J.F."/>
            <person name="Rahn T."/>
            <person name="Kuenzel S."/>
            <person name="Neulinger S.C."/>
        </authorList>
    </citation>
    <scope>NUCLEOTIDE SEQUENCE</scope>
    <source>
        <strain evidence="3">IM 151</strain>
    </source>
</reference>
<dbReference type="PANTHER" id="PTHR48081:SF33">
    <property type="entry name" value="KYNURENINE FORMAMIDASE"/>
    <property type="match status" value="1"/>
</dbReference>
<dbReference type="EMBL" id="NRRU01000088">
    <property type="protein sequence ID" value="MBK1714950.1"/>
    <property type="molecule type" value="Genomic_DNA"/>
</dbReference>
<evidence type="ECO:0000313" key="3">
    <source>
        <dbReference type="EMBL" id="MBK1714950.1"/>
    </source>
</evidence>
<accession>A0ABS1E0H4</accession>
<dbReference type="InterPro" id="IPR050300">
    <property type="entry name" value="GDXG_lipolytic_enzyme"/>
</dbReference>
<evidence type="ECO:0000259" key="2">
    <source>
        <dbReference type="Pfam" id="PF20434"/>
    </source>
</evidence>
<dbReference type="PANTHER" id="PTHR48081">
    <property type="entry name" value="AB HYDROLASE SUPERFAMILY PROTEIN C4A8.06C"/>
    <property type="match status" value="1"/>
</dbReference>
<proteinExistence type="predicted"/>
<gene>
    <name evidence="3" type="ORF">CKO43_19495</name>
</gene>
<protein>
    <submittedName>
        <fullName evidence="3">Esterase</fullName>
    </submittedName>
</protein>
<evidence type="ECO:0000256" key="1">
    <source>
        <dbReference type="ARBA" id="ARBA00022801"/>
    </source>
</evidence>
<evidence type="ECO:0000313" key="4">
    <source>
        <dbReference type="Proteomes" id="UP001041814"/>
    </source>
</evidence>